<proteinExistence type="predicted"/>
<sequence>MSEKPKEGPKARFSAEEASEAYIPRPPSEDEQNKVSEAQELITDEWTGDPLPAKPKT</sequence>
<dbReference type="EMBL" id="JALBUU010000004">
    <property type="protein sequence ID" value="MCI0754122.1"/>
    <property type="molecule type" value="Genomic_DNA"/>
</dbReference>
<evidence type="ECO:0000313" key="2">
    <source>
        <dbReference type="EMBL" id="MCI0754122.1"/>
    </source>
</evidence>
<dbReference type="Proteomes" id="UP001201985">
    <property type="component" value="Unassembled WGS sequence"/>
</dbReference>
<keyword evidence="3" id="KW-1185">Reference proteome</keyword>
<feature type="region of interest" description="Disordered" evidence="1">
    <location>
        <begin position="1"/>
        <end position="57"/>
    </location>
</feature>
<feature type="compositionally biased region" description="Basic and acidic residues" evidence="1">
    <location>
        <begin position="1"/>
        <end position="15"/>
    </location>
</feature>
<protein>
    <submittedName>
        <fullName evidence="2">Uncharacterized protein</fullName>
    </submittedName>
</protein>
<evidence type="ECO:0000313" key="3">
    <source>
        <dbReference type="Proteomes" id="UP001201985"/>
    </source>
</evidence>
<dbReference type="RefSeq" id="WP_157985670.1">
    <property type="nucleotide sequence ID" value="NZ_JALBUU010000004.1"/>
</dbReference>
<comment type="caution">
    <text evidence="2">The sequence shown here is derived from an EMBL/GenBank/DDBJ whole genome shotgun (WGS) entry which is preliminary data.</text>
</comment>
<name>A0ABS9W4B2_9PROT</name>
<accession>A0ABS9W4B2</accession>
<evidence type="ECO:0000256" key="1">
    <source>
        <dbReference type="SAM" id="MobiDB-lite"/>
    </source>
</evidence>
<gene>
    <name evidence="2" type="ORF">MON41_10175</name>
</gene>
<organism evidence="2 3">
    <name type="scientific">Teichococcus vastitatis</name>
    <dbReference type="NCBI Taxonomy" id="2307076"/>
    <lineage>
        <taxon>Bacteria</taxon>
        <taxon>Pseudomonadati</taxon>
        <taxon>Pseudomonadota</taxon>
        <taxon>Alphaproteobacteria</taxon>
        <taxon>Acetobacterales</taxon>
        <taxon>Roseomonadaceae</taxon>
        <taxon>Roseomonas</taxon>
    </lineage>
</organism>
<reference evidence="2 3" key="1">
    <citation type="submission" date="2022-03" db="EMBL/GenBank/DDBJ databases">
        <title>Complete genome analysis of Roseomonas KG 17.1 : a prolific producer of plant growth promoters.</title>
        <authorList>
            <person name="Saadouli I."/>
            <person name="Najjari A."/>
            <person name="Mosbah A."/>
            <person name="Ouzari H.I."/>
        </authorList>
    </citation>
    <scope>NUCLEOTIDE SEQUENCE [LARGE SCALE GENOMIC DNA]</scope>
    <source>
        <strain evidence="2 3">KG17-1</strain>
    </source>
</reference>